<keyword evidence="2" id="KW-1185">Reference proteome</keyword>
<organism evidence="1 2">
    <name type="scientific">Caballeronia choica</name>
    <dbReference type="NCBI Taxonomy" id="326476"/>
    <lineage>
        <taxon>Bacteria</taxon>
        <taxon>Pseudomonadati</taxon>
        <taxon>Pseudomonadota</taxon>
        <taxon>Betaproteobacteria</taxon>
        <taxon>Burkholderiales</taxon>
        <taxon>Burkholderiaceae</taxon>
        <taxon>Caballeronia</taxon>
    </lineage>
</organism>
<name>A0A158K732_9BURK</name>
<protein>
    <submittedName>
        <fullName evidence="1">Uncharacterized protein</fullName>
    </submittedName>
</protein>
<evidence type="ECO:0000313" key="1">
    <source>
        <dbReference type="EMBL" id="SAL76928.1"/>
    </source>
</evidence>
<evidence type="ECO:0000313" key="2">
    <source>
        <dbReference type="Proteomes" id="UP000054770"/>
    </source>
</evidence>
<dbReference type="RefSeq" id="WP_087647141.1">
    <property type="nucleotide sequence ID" value="NZ_FCON02000068.1"/>
</dbReference>
<dbReference type="OrthoDB" id="8855365at2"/>
<dbReference type="Proteomes" id="UP000054770">
    <property type="component" value="Unassembled WGS sequence"/>
</dbReference>
<comment type="caution">
    <text evidence="1">The sequence shown here is derived from an EMBL/GenBank/DDBJ whole genome shotgun (WGS) entry which is preliminary data.</text>
</comment>
<sequence>MKGECEMQFGAEQILPDLWVRRARLSRDEMASMYRIVQRALTGYHPTELRALGEDREELISQFIYFKVFRFETLHAEAASSHAHSAPSNHHAICAYFRRYLIDCLRSASHQRNVPLDSAGVASELDFHAASADDPIAAVLMQHGLNESSVRRAADEFIANLSEPDRLVLGGSLGWLSHDKGGLSQVASHYCIASYHHRASKLGLTLKRGATPADFARTTLGRWIERTLGIAIEVENRVAILMVLGLLAAQSAELA</sequence>
<dbReference type="AlphaFoldDB" id="A0A158K732"/>
<gene>
    <name evidence="1" type="ORF">AWB68_05092</name>
</gene>
<dbReference type="EMBL" id="FCON02000068">
    <property type="protein sequence ID" value="SAL76928.1"/>
    <property type="molecule type" value="Genomic_DNA"/>
</dbReference>
<proteinExistence type="predicted"/>
<reference evidence="1" key="1">
    <citation type="submission" date="2016-01" db="EMBL/GenBank/DDBJ databases">
        <authorList>
            <person name="Peeters C."/>
        </authorList>
    </citation>
    <scope>NUCLEOTIDE SEQUENCE [LARGE SCALE GENOMIC DNA]</scope>
    <source>
        <strain evidence="1">LMG 22940</strain>
    </source>
</reference>
<accession>A0A158K732</accession>